<evidence type="ECO:0000256" key="10">
    <source>
        <dbReference type="SAM" id="Coils"/>
    </source>
</evidence>
<dbReference type="PANTHER" id="PTHR10519">
    <property type="entry name" value="GABA-B RECEPTOR"/>
    <property type="match status" value="1"/>
</dbReference>
<reference evidence="14" key="1">
    <citation type="submission" date="2021-06" db="EMBL/GenBank/DDBJ databases">
        <authorList>
            <person name="Hodson N. C."/>
            <person name="Mongue J. A."/>
            <person name="Jaron S. K."/>
        </authorList>
    </citation>
    <scope>NUCLEOTIDE SEQUENCE</scope>
</reference>
<feature type="region of interest" description="Disordered" evidence="11">
    <location>
        <begin position="639"/>
        <end position="712"/>
    </location>
</feature>
<keyword evidence="2" id="KW-1003">Cell membrane</keyword>
<comment type="caution">
    <text evidence="14">The sequence shown here is derived from an EMBL/GenBank/DDBJ whole genome shotgun (WGS) entry which is preliminary data.</text>
</comment>
<feature type="region of interest" description="Disordered" evidence="11">
    <location>
        <begin position="584"/>
        <end position="614"/>
    </location>
</feature>
<evidence type="ECO:0000256" key="4">
    <source>
        <dbReference type="ARBA" id="ARBA00022989"/>
    </source>
</evidence>
<dbReference type="AlphaFoldDB" id="A0A8J2JX49"/>
<feature type="region of interest" description="Disordered" evidence="11">
    <location>
        <begin position="751"/>
        <end position="774"/>
    </location>
</feature>
<proteinExistence type="predicted"/>
<dbReference type="InterPro" id="IPR017978">
    <property type="entry name" value="GPCR_3_C"/>
</dbReference>
<feature type="transmembrane region" description="Helical" evidence="12">
    <location>
        <begin position="35"/>
        <end position="56"/>
    </location>
</feature>
<evidence type="ECO:0000256" key="8">
    <source>
        <dbReference type="ARBA" id="ARBA00023180"/>
    </source>
</evidence>
<keyword evidence="5" id="KW-0297">G-protein coupled receptor</keyword>
<feature type="transmembrane region" description="Helical" evidence="12">
    <location>
        <begin position="76"/>
        <end position="93"/>
    </location>
</feature>
<dbReference type="InterPro" id="IPR017979">
    <property type="entry name" value="GPCR_3_CS"/>
</dbReference>
<dbReference type="PANTHER" id="PTHR10519:SF74">
    <property type="entry name" value="GAMMA-AMINOBUTYRIC ACID TYPE B RECEPTOR SUBUNIT 2"/>
    <property type="match status" value="1"/>
</dbReference>
<keyword evidence="15" id="KW-1185">Reference proteome</keyword>
<comment type="subcellular location">
    <subcellularLocation>
        <location evidence="1">Cell membrane</location>
        <topology evidence="1">Multi-pass membrane protein</topology>
    </subcellularLocation>
</comment>
<protein>
    <recommendedName>
        <fullName evidence="13">G-protein coupled receptors family 3 profile domain-containing protein</fullName>
    </recommendedName>
</protein>
<dbReference type="PROSITE" id="PS50259">
    <property type="entry name" value="G_PROTEIN_RECEP_F3_4"/>
    <property type="match status" value="1"/>
</dbReference>
<sequence>IIPVKACSILESDPTNDDVNIIPVNEYCKSQYMNIFVGCIYAYKGLLMIFGCFLAWETRHVSIPALNDSKYIGMSVYNSVMMCLIGAPLSHVLSDKQDASFVIISIFIIFCTTATLCLVFLPKLIELKRNPNGTIEKRLRTTIKPPFTTRRTSATSLYETELKSAKQLNQKYRKQIREIDNEIQALAKILGDDAQEILHDAIHNLALPKSEVLKKEDTDVSSLYSLNSDGGEDVFIESPQKKRSGAKYPGGLPAPWEAVTAGVLNSAKTILFAPELGSVVSKSDSGAPVEPVPSVTTTSPSEEPITVEEKSLPKRPEEEKGPNGRVIEEGGRAPATQKSPPPPPPPVQAQSPAQSNIPAPPLNSSGRPTETLMDLYSQLPLKSNFQPIQYPLQSRLNKSEYDIIHIEGGPGQDGLGILISDGKGSLSRAKKSSVSESHLTVIMGPSPGQTHDGVAPSSTTQEEIWTMLQKERRYIERNTYCEENEVVITDMGEPSSSFSGGVSFLSKNKMTSSFEDNHQIPELQPFVGSNRHLRKLSAPVLPLAIRRQQNREGSQIISLPPLVSGGVTAGWTGRGDEAVVVVDGSRRASSSGKETKRLKSPTQKVSKPGGLRLKTDYDDDQEIIFSSSCDLPNFSSSTGHIDHCSSRGEHHTSSVRLSSGRGHSSHQSGVNHSSSEDIPKGHHHHLRGGISSLRGGGRISPGDGTSKQTLSKYRSYSVPKRLDNSVLNFSEINLDVSLLPIFHKILSERRSLRDSHHHRHHSQSRPVDRSKKAEKEKFMVSCPNIMIKCDIVEYL</sequence>
<evidence type="ECO:0000256" key="12">
    <source>
        <dbReference type="SAM" id="Phobius"/>
    </source>
</evidence>
<evidence type="ECO:0000313" key="14">
    <source>
        <dbReference type="EMBL" id="CAG7723615.1"/>
    </source>
</evidence>
<evidence type="ECO:0000256" key="2">
    <source>
        <dbReference type="ARBA" id="ARBA00022475"/>
    </source>
</evidence>
<keyword evidence="7" id="KW-0675">Receptor</keyword>
<dbReference type="GO" id="GO:0004965">
    <property type="term" value="F:G protein-coupled GABA receptor activity"/>
    <property type="evidence" value="ECO:0007669"/>
    <property type="project" value="InterPro"/>
</dbReference>
<keyword evidence="6 12" id="KW-0472">Membrane</keyword>
<feature type="compositionally biased region" description="Basic and acidic residues" evidence="11">
    <location>
        <begin position="307"/>
        <end position="331"/>
    </location>
</feature>
<evidence type="ECO:0000256" key="9">
    <source>
        <dbReference type="ARBA" id="ARBA00023224"/>
    </source>
</evidence>
<evidence type="ECO:0000313" key="15">
    <source>
        <dbReference type="Proteomes" id="UP000708208"/>
    </source>
</evidence>
<accession>A0A8J2JX49</accession>
<feature type="non-terminal residue" evidence="14">
    <location>
        <position position="1"/>
    </location>
</feature>
<dbReference type="EMBL" id="CAJVCH010100966">
    <property type="protein sequence ID" value="CAG7723615.1"/>
    <property type="molecule type" value="Genomic_DNA"/>
</dbReference>
<evidence type="ECO:0000259" key="13">
    <source>
        <dbReference type="PROSITE" id="PS50259"/>
    </source>
</evidence>
<gene>
    <name evidence="14" type="ORF">AFUS01_LOCUS12692</name>
</gene>
<dbReference type="Pfam" id="PF00003">
    <property type="entry name" value="7tm_3"/>
    <property type="match status" value="1"/>
</dbReference>
<feature type="transmembrane region" description="Helical" evidence="12">
    <location>
        <begin position="99"/>
        <end position="121"/>
    </location>
</feature>
<keyword evidence="9" id="KW-0807">Transducer</keyword>
<evidence type="ECO:0000256" key="7">
    <source>
        <dbReference type="ARBA" id="ARBA00023170"/>
    </source>
</evidence>
<dbReference type="GO" id="GO:0038039">
    <property type="term" value="C:G protein-coupled receptor heterodimeric complex"/>
    <property type="evidence" value="ECO:0007669"/>
    <property type="project" value="TreeGrafter"/>
</dbReference>
<feature type="compositionally biased region" description="Basic and acidic residues" evidence="11">
    <location>
        <begin position="640"/>
        <end position="652"/>
    </location>
</feature>
<keyword evidence="4 12" id="KW-1133">Transmembrane helix</keyword>
<organism evidence="14 15">
    <name type="scientific">Allacma fusca</name>
    <dbReference type="NCBI Taxonomy" id="39272"/>
    <lineage>
        <taxon>Eukaryota</taxon>
        <taxon>Metazoa</taxon>
        <taxon>Ecdysozoa</taxon>
        <taxon>Arthropoda</taxon>
        <taxon>Hexapoda</taxon>
        <taxon>Collembola</taxon>
        <taxon>Symphypleona</taxon>
        <taxon>Sminthuridae</taxon>
        <taxon>Allacma</taxon>
    </lineage>
</organism>
<feature type="region of interest" description="Disordered" evidence="11">
    <location>
        <begin position="280"/>
        <end position="370"/>
    </location>
</feature>
<keyword evidence="3 12" id="KW-0812">Transmembrane</keyword>
<name>A0A8J2JX49_9HEXA</name>
<dbReference type="InterPro" id="IPR002455">
    <property type="entry name" value="GPCR3_GABA-B"/>
</dbReference>
<feature type="compositionally biased region" description="Polar residues" evidence="11">
    <location>
        <begin position="703"/>
        <end position="712"/>
    </location>
</feature>
<dbReference type="GO" id="GO:0007214">
    <property type="term" value="P:gamma-aminobutyric acid signaling pathway"/>
    <property type="evidence" value="ECO:0007669"/>
    <property type="project" value="TreeGrafter"/>
</dbReference>
<keyword evidence="10" id="KW-0175">Coiled coil</keyword>
<feature type="compositionally biased region" description="Low complexity" evidence="11">
    <location>
        <begin position="654"/>
        <end position="673"/>
    </location>
</feature>
<dbReference type="Proteomes" id="UP000708208">
    <property type="component" value="Unassembled WGS sequence"/>
</dbReference>
<dbReference type="OrthoDB" id="2150267at2759"/>
<evidence type="ECO:0000256" key="6">
    <source>
        <dbReference type="ARBA" id="ARBA00023136"/>
    </source>
</evidence>
<dbReference type="PROSITE" id="PS00981">
    <property type="entry name" value="G_PROTEIN_RECEP_F3_3"/>
    <property type="match status" value="1"/>
</dbReference>
<feature type="coiled-coil region" evidence="10">
    <location>
        <begin position="162"/>
        <end position="189"/>
    </location>
</feature>
<keyword evidence="8" id="KW-0325">Glycoprotein</keyword>
<evidence type="ECO:0000256" key="3">
    <source>
        <dbReference type="ARBA" id="ARBA00022692"/>
    </source>
</evidence>
<feature type="region of interest" description="Disordered" evidence="11">
    <location>
        <begin position="231"/>
        <end position="251"/>
    </location>
</feature>
<evidence type="ECO:0000256" key="1">
    <source>
        <dbReference type="ARBA" id="ARBA00004651"/>
    </source>
</evidence>
<evidence type="ECO:0000256" key="5">
    <source>
        <dbReference type="ARBA" id="ARBA00023040"/>
    </source>
</evidence>
<evidence type="ECO:0000256" key="11">
    <source>
        <dbReference type="SAM" id="MobiDB-lite"/>
    </source>
</evidence>
<feature type="domain" description="G-protein coupled receptors family 3 profile" evidence="13">
    <location>
        <begin position="28"/>
        <end position="143"/>
    </location>
</feature>